<dbReference type="CDD" id="cd02138">
    <property type="entry name" value="TdsD-like"/>
    <property type="match status" value="1"/>
</dbReference>
<proteinExistence type="inferred from homology"/>
<evidence type="ECO:0000256" key="1">
    <source>
        <dbReference type="ARBA" id="ARBA00007118"/>
    </source>
</evidence>
<gene>
    <name evidence="4" type="ORF">GII31_20515</name>
</gene>
<dbReference type="PANTHER" id="PTHR43673:SF10">
    <property type="entry name" value="NADH DEHYDROGENASE_NAD(P)H NITROREDUCTASE XCC3605-RELATED"/>
    <property type="match status" value="1"/>
</dbReference>
<reference evidence="4" key="1">
    <citation type="journal article" date="2021" name="Nat. Microbiol.">
        <title>Cocultivation of an ultrasmall environmental parasitic bacterium with lytic ability against bacteria associated with wastewater foams.</title>
        <authorList>
            <person name="Batinovic S."/>
            <person name="Rose J.J.A."/>
            <person name="Ratcliffe J."/>
            <person name="Seviour R.J."/>
            <person name="Petrovski S."/>
        </authorList>
    </citation>
    <scope>NUCLEOTIDE SEQUENCE</scope>
    <source>
        <strain evidence="4">CON9</strain>
    </source>
</reference>
<dbReference type="Gene3D" id="3.40.109.10">
    <property type="entry name" value="NADH Oxidase"/>
    <property type="match status" value="1"/>
</dbReference>
<feature type="domain" description="Nitroreductase" evidence="3">
    <location>
        <begin position="5"/>
        <end position="48"/>
    </location>
</feature>
<comment type="similarity">
    <text evidence="1">Belongs to the nitroreductase family.</text>
</comment>
<dbReference type="InterPro" id="IPR029479">
    <property type="entry name" value="Nitroreductase"/>
</dbReference>
<protein>
    <submittedName>
        <fullName evidence="4">Nitroreductase</fullName>
    </submittedName>
</protein>
<dbReference type="RefSeq" id="WP_213245193.1">
    <property type="nucleotide sequence ID" value="NZ_CP045806.1"/>
</dbReference>
<dbReference type="InterPro" id="IPR000415">
    <property type="entry name" value="Nitroreductase-like"/>
</dbReference>
<evidence type="ECO:0000313" key="4">
    <source>
        <dbReference type="EMBL" id="QHN36924.1"/>
    </source>
</evidence>
<feature type="domain" description="Nitroreductase" evidence="3">
    <location>
        <begin position="63"/>
        <end position="148"/>
    </location>
</feature>
<dbReference type="EMBL" id="CP045809">
    <property type="protein sequence ID" value="QHN36924.1"/>
    <property type="molecule type" value="Genomic_DNA"/>
</dbReference>
<organism evidence="4 5">
    <name type="scientific">Gordonia pseudamarae</name>
    <dbReference type="NCBI Taxonomy" id="2831662"/>
    <lineage>
        <taxon>Bacteria</taxon>
        <taxon>Bacillati</taxon>
        <taxon>Actinomycetota</taxon>
        <taxon>Actinomycetes</taxon>
        <taxon>Mycobacteriales</taxon>
        <taxon>Gordoniaceae</taxon>
        <taxon>Gordonia</taxon>
    </lineage>
</organism>
<evidence type="ECO:0000313" key="5">
    <source>
        <dbReference type="Proteomes" id="UP001059836"/>
    </source>
</evidence>
<accession>A0ABX6ILZ3</accession>
<sequence>MHELITGRWSARGYDPTATISTADLTEILQAGRWAATWGKVQPVRFIVGVRGDVTFTAMTELLTRGNKPWAPDAAALIMVCTTDNPDDAKAHDYGAVDLGLAVAQMSIQAQALGINTHPMAGFDTAGARARFALPEDSRAMVILAVGRLSDDPSTLSPEVRERDSAPRKRLPLNEIAFAETWGQAFAAQP</sequence>
<keyword evidence="5" id="KW-1185">Reference proteome</keyword>
<dbReference type="Proteomes" id="UP001059836">
    <property type="component" value="Chromosome"/>
</dbReference>
<dbReference type="SUPFAM" id="SSF55469">
    <property type="entry name" value="FMN-dependent nitroreductase-like"/>
    <property type="match status" value="1"/>
</dbReference>
<evidence type="ECO:0000259" key="3">
    <source>
        <dbReference type="Pfam" id="PF00881"/>
    </source>
</evidence>
<evidence type="ECO:0000256" key="2">
    <source>
        <dbReference type="ARBA" id="ARBA00023002"/>
    </source>
</evidence>
<keyword evidence="2" id="KW-0560">Oxidoreductase</keyword>
<dbReference type="Pfam" id="PF00881">
    <property type="entry name" value="Nitroreductase"/>
    <property type="match status" value="2"/>
</dbReference>
<name>A0ABX6ILZ3_9ACTN</name>
<dbReference type="PANTHER" id="PTHR43673">
    <property type="entry name" value="NAD(P)H NITROREDUCTASE YDGI-RELATED"/>
    <property type="match status" value="1"/>
</dbReference>